<dbReference type="EMBL" id="BMFR01000030">
    <property type="protein sequence ID" value="GGG88161.1"/>
    <property type="molecule type" value="Genomic_DNA"/>
</dbReference>
<proteinExistence type="predicted"/>
<keyword evidence="2" id="KW-1185">Reference proteome</keyword>
<evidence type="ECO:0000313" key="2">
    <source>
        <dbReference type="Proteomes" id="UP000622860"/>
    </source>
</evidence>
<protein>
    <recommendedName>
        <fullName evidence="3">DUF2935 domain-containing protein</fullName>
    </recommendedName>
</protein>
<reference evidence="1" key="2">
    <citation type="submission" date="2020-09" db="EMBL/GenBank/DDBJ databases">
        <authorList>
            <person name="Sun Q."/>
            <person name="Zhou Y."/>
        </authorList>
    </citation>
    <scope>NUCLEOTIDE SEQUENCE</scope>
    <source>
        <strain evidence="1">CGMCC 1.12754</strain>
    </source>
</reference>
<dbReference type="InterPro" id="IPR021328">
    <property type="entry name" value="CotB-like"/>
</dbReference>
<sequence>MADYVNSAAFEHQFWLQVLGDHSRFIRDSLYPSETKDIETAKYFVHQYDQLLNQARSINDTNAISIAETASDVTKHLKDFKLSIIKRQLTSNFGIHLSSTFVNHMVNELEEYQHVLNYLLEGEVPPIFHELHHHLLWLMDASGHAGAINDRMAGVEKRLKEKSSNFTKHFNHFYLKAVDLTGYLRANIESFPALNRFNNDVEVEMNLFRTFLGELEEMELSDQVLGTFSALMADHMAREECYYLIKLAESTNTAPPNCDPGKPRVKDPS</sequence>
<reference evidence="1" key="1">
    <citation type="journal article" date="2014" name="Int. J. Syst. Evol. Microbiol.">
        <title>Complete genome sequence of Corynebacterium casei LMG S-19264T (=DSM 44701T), isolated from a smear-ripened cheese.</title>
        <authorList>
            <consortium name="US DOE Joint Genome Institute (JGI-PGF)"/>
            <person name="Walter F."/>
            <person name="Albersmeier A."/>
            <person name="Kalinowski J."/>
            <person name="Ruckert C."/>
        </authorList>
    </citation>
    <scope>NUCLEOTIDE SEQUENCE</scope>
    <source>
        <strain evidence="1">CGMCC 1.12754</strain>
    </source>
</reference>
<gene>
    <name evidence="1" type="ORF">GCM10011398_37660</name>
</gene>
<organism evidence="1 2">
    <name type="scientific">Virgibacillus oceani</name>
    <dbReference type="NCBI Taxonomy" id="1479511"/>
    <lineage>
        <taxon>Bacteria</taxon>
        <taxon>Bacillati</taxon>
        <taxon>Bacillota</taxon>
        <taxon>Bacilli</taxon>
        <taxon>Bacillales</taxon>
        <taxon>Bacillaceae</taxon>
        <taxon>Virgibacillus</taxon>
    </lineage>
</organism>
<dbReference type="AlphaFoldDB" id="A0A917HSR1"/>
<evidence type="ECO:0000313" key="1">
    <source>
        <dbReference type="EMBL" id="GGG88161.1"/>
    </source>
</evidence>
<dbReference type="Gene3D" id="1.20.1260.120">
    <property type="entry name" value="Protein of unknown function DUF2935"/>
    <property type="match status" value="1"/>
</dbReference>
<dbReference type="Pfam" id="PF11155">
    <property type="entry name" value="DUF2935"/>
    <property type="match status" value="2"/>
</dbReference>
<accession>A0A917HSR1</accession>
<dbReference type="Proteomes" id="UP000622860">
    <property type="component" value="Unassembled WGS sequence"/>
</dbReference>
<evidence type="ECO:0008006" key="3">
    <source>
        <dbReference type="Google" id="ProtNLM"/>
    </source>
</evidence>
<dbReference type="RefSeq" id="WP_188456925.1">
    <property type="nucleotide sequence ID" value="NZ_BMFR01000030.1"/>
</dbReference>
<comment type="caution">
    <text evidence="1">The sequence shown here is derived from an EMBL/GenBank/DDBJ whole genome shotgun (WGS) entry which is preliminary data.</text>
</comment>
<name>A0A917HSR1_9BACI</name>
<dbReference type="SUPFAM" id="SSF158430">
    <property type="entry name" value="Bacillus cereus metalloprotein-like"/>
    <property type="match status" value="2"/>
</dbReference>